<feature type="non-terminal residue" evidence="2">
    <location>
        <position position="35"/>
    </location>
</feature>
<comment type="caution">
    <text evidence="2">The sequence shown here is derived from an EMBL/GenBank/DDBJ whole genome shotgun (WGS) entry which is preliminary data.</text>
</comment>
<organism evidence="2">
    <name type="scientific">marine sediment metagenome</name>
    <dbReference type="NCBI Taxonomy" id="412755"/>
    <lineage>
        <taxon>unclassified sequences</taxon>
        <taxon>metagenomes</taxon>
        <taxon>ecological metagenomes</taxon>
    </lineage>
</organism>
<dbReference type="InterPro" id="IPR037024">
    <property type="entry name" value="NiFe_Hase_small_N_sf"/>
</dbReference>
<dbReference type="EMBL" id="BARU01017663">
    <property type="protein sequence ID" value="GAH61571.1"/>
    <property type="molecule type" value="Genomic_DNA"/>
</dbReference>
<protein>
    <recommendedName>
        <fullName evidence="3">NADH:ubiquinone oxidoreductase-like 20kDa subunit domain-containing protein</fullName>
    </recommendedName>
</protein>
<gene>
    <name evidence="2" type="ORF">S03H2_29276</name>
</gene>
<evidence type="ECO:0000256" key="1">
    <source>
        <dbReference type="ARBA" id="ARBA00023002"/>
    </source>
</evidence>
<dbReference type="Gene3D" id="3.40.50.700">
    <property type="entry name" value="NADH:ubiquinone oxidoreductase-like, 20kDa subunit"/>
    <property type="match status" value="1"/>
</dbReference>
<proteinExistence type="predicted"/>
<reference evidence="2" key="1">
    <citation type="journal article" date="2014" name="Front. Microbiol.">
        <title>High frequency of phylogenetically diverse reductive dehalogenase-homologous genes in deep subseafloor sedimentary metagenomes.</title>
        <authorList>
            <person name="Kawai M."/>
            <person name="Futagami T."/>
            <person name="Toyoda A."/>
            <person name="Takaki Y."/>
            <person name="Nishi S."/>
            <person name="Hori S."/>
            <person name="Arai W."/>
            <person name="Tsubouchi T."/>
            <person name="Morono Y."/>
            <person name="Uchiyama I."/>
            <person name="Ito T."/>
            <person name="Fujiyama A."/>
            <person name="Inagaki F."/>
            <person name="Takami H."/>
        </authorList>
    </citation>
    <scope>NUCLEOTIDE SEQUENCE</scope>
    <source>
        <strain evidence="2">Expedition CK06-06</strain>
    </source>
</reference>
<dbReference type="AlphaFoldDB" id="X1GUI6"/>
<keyword evidence="1" id="KW-0560">Oxidoreductase</keyword>
<evidence type="ECO:0000313" key="2">
    <source>
        <dbReference type="EMBL" id="GAH61571.1"/>
    </source>
</evidence>
<name>X1GUI6_9ZZZZ</name>
<evidence type="ECO:0008006" key="3">
    <source>
        <dbReference type="Google" id="ProtNLM"/>
    </source>
</evidence>
<accession>X1GUI6</accession>
<sequence>MAKPKVAFYWCASCGGCEEAVVDLKEDILKVADAV</sequence>
<dbReference type="GO" id="GO:0016491">
    <property type="term" value="F:oxidoreductase activity"/>
    <property type="evidence" value="ECO:0007669"/>
    <property type="project" value="UniProtKB-KW"/>
</dbReference>